<feature type="transmembrane region" description="Helical" evidence="8">
    <location>
        <begin position="427"/>
        <end position="452"/>
    </location>
</feature>
<evidence type="ECO:0000256" key="8">
    <source>
        <dbReference type="SAM" id="Phobius"/>
    </source>
</evidence>
<feature type="domain" description="NADH:quinone oxidoreductase/Mrp antiporter transmembrane" evidence="9">
    <location>
        <begin position="133"/>
        <end position="422"/>
    </location>
</feature>
<feature type="transmembrane region" description="Helical" evidence="8">
    <location>
        <begin position="40"/>
        <end position="64"/>
    </location>
</feature>
<accession>A0A848MPG0</accession>
<dbReference type="InterPro" id="IPR052175">
    <property type="entry name" value="ComplexI-like_HydComp"/>
</dbReference>
<dbReference type="InterPro" id="IPR001750">
    <property type="entry name" value="ND/Mrp_TM"/>
</dbReference>
<feature type="transmembrane region" description="Helical" evidence="8">
    <location>
        <begin position="273"/>
        <end position="296"/>
    </location>
</feature>
<dbReference type="GO" id="GO:0042773">
    <property type="term" value="P:ATP synthesis coupled electron transport"/>
    <property type="evidence" value="ECO:0007669"/>
    <property type="project" value="InterPro"/>
</dbReference>
<feature type="transmembrane region" description="Helical" evidence="8">
    <location>
        <begin position="116"/>
        <end position="133"/>
    </location>
</feature>
<comment type="caution">
    <text evidence="10">The sequence shown here is derived from an EMBL/GenBank/DDBJ whole genome shotgun (WGS) entry which is preliminary data.</text>
</comment>
<evidence type="ECO:0000313" key="10">
    <source>
        <dbReference type="EMBL" id="NMP28900.1"/>
    </source>
</evidence>
<dbReference type="AlphaFoldDB" id="A0A848MPG0"/>
<evidence type="ECO:0000256" key="5">
    <source>
        <dbReference type="ARBA" id="ARBA00023002"/>
    </source>
</evidence>
<feature type="transmembrane region" description="Helical" evidence="8">
    <location>
        <begin position="308"/>
        <end position="328"/>
    </location>
</feature>
<feature type="transmembrane region" description="Helical" evidence="8">
    <location>
        <begin position="139"/>
        <end position="159"/>
    </location>
</feature>
<dbReference type="GO" id="GO:0016491">
    <property type="term" value="F:oxidoreductase activity"/>
    <property type="evidence" value="ECO:0007669"/>
    <property type="project" value="UniProtKB-KW"/>
</dbReference>
<feature type="transmembrane region" description="Helical" evidence="8">
    <location>
        <begin position="171"/>
        <end position="191"/>
    </location>
</feature>
<feature type="transmembrane region" description="Helical" evidence="8">
    <location>
        <begin position="334"/>
        <end position="357"/>
    </location>
</feature>
<dbReference type="PANTHER" id="PTHR42682">
    <property type="entry name" value="HYDROGENASE-4 COMPONENT F"/>
    <property type="match status" value="1"/>
</dbReference>
<evidence type="ECO:0000313" key="11">
    <source>
        <dbReference type="Proteomes" id="UP000585363"/>
    </source>
</evidence>
<dbReference type="EMBL" id="JAADJU010000011">
    <property type="protein sequence ID" value="NMP28900.1"/>
    <property type="molecule type" value="Genomic_DNA"/>
</dbReference>
<dbReference type="GO" id="GO:0008137">
    <property type="term" value="F:NADH dehydrogenase (ubiquinone) activity"/>
    <property type="evidence" value="ECO:0007669"/>
    <property type="project" value="InterPro"/>
</dbReference>
<keyword evidence="4 8" id="KW-1133">Transmembrane helix</keyword>
<evidence type="ECO:0000256" key="7">
    <source>
        <dbReference type="RuleBase" id="RU000320"/>
    </source>
</evidence>
<dbReference type="Pfam" id="PF00361">
    <property type="entry name" value="Proton_antipo_M"/>
    <property type="match status" value="1"/>
</dbReference>
<proteinExistence type="predicted"/>
<evidence type="ECO:0000256" key="4">
    <source>
        <dbReference type="ARBA" id="ARBA00022989"/>
    </source>
</evidence>
<reference evidence="10 11" key="2">
    <citation type="submission" date="2020-06" db="EMBL/GenBank/DDBJ databases">
        <title>Polyphasic characterization of a Rahnella strain isolated from tree sap.</title>
        <authorList>
            <person name="Kim I.S."/>
        </authorList>
    </citation>
    <scope>NUCLEOTIDE SEQUENCE [LARGE SCALE GENOMIC DNA]</scope>
    <source>
        <strain evidence="10 11">SAP-1</strain>
    </source>
</reference>
<feature type="transmembrane region" description="Helical" evidence="8">
    <location>
        <begin position="534"/>
        <end position="553"/>
    </location>
</feature>
<protein>
    <submittedName>
        <fullName evidence="10">Proton-conducting membrane transporter</fullName>
    </submittedName>
</protein>
<evidence type="ECO:0000256" key="1">
    <source>
        <dbReference type="ARBA" id="ARBA00004651"/>
    </source>
</evidence>
<feature type="transmembrane region" description="Helical" evidence="8">
    <location>
        <begin position="203"/>
        <end position="229"/>
    </location>
</feature>
<evidence type="ECO:0000256" key="2">
    <source>
        <dbReference type="ARBA" id="ARBA00022475"/>
    </source>
</evidence>
<feature type="transmembrane region" description="Helical" evidence="8">
    <location>
        <begin position="241"/>
        <end position="261"/>
    </location>
</feature>
<keyword evidence="11" id="KW-1185">Reference proteome</keyword>
<evidence type="ECO:0000256" key="3">
    <source>
        <dbReference type="ARBA" id="ARBA00022692"/>
    </source>
</evidence>
<evidence type="ECO:0000256" key="6">
    <source>
        <dbReference type="ARBA" id="ARBA00023136"/>
    </source>
</evidence>
<comment type="subcellular location">
    <subcellularLocation>
        <location evidence="1">Cell membrane</location>
        <topology evidence="1">Multi-pass membrane protein</topology>
    </subcellularLocation>
    <subcellularLocation>
        <location evidence="7">Membrane</location>
        <topology evidence="7">Multi-pass membrane protein</topology>
    </subcellularLocation>
</comment>
<feature type="transmembrane region" description="Helical" evidence="8">
    <location>
        <begin position="473"/>
        <end position="496"/>
    </location>
</feature>
<dbReference type="PRINTS" id="PR01437">
    <property type="entry name" value="NUOXDRDTASE4"/>
</dbReference>
<gene>
    <name evidence="10" type="ORF">GW590_18740</name>
</gene>
<dbReference type="InterPro" id="IPR003918">
    <property type="entry name" value="NADH_UbQ_OxRdtase"/>
</dbReference>
<reference evidence="10 11" key="1">
    <citation type="submission" date="2020-01" db="EMBL/GenBank/DDBJ databases">
        <authorList>
            <person name="Lee S.D."/>
        </authorList>
    </citation>
    <scope>NUCLEOTIDE SEQUENCE [LARGE SCALE GENOMIC DNA]</scope>
    <source>
        <strain evidence="10 11">SAP-1</strain>
    </source>
</reference>
<feature type="transmembrane region" description="Helical" evidence="8">
    <location>
        <begin position="84"/>
        <end position="104"/>
    </location>
</feature>
<feature type="transmembrane region" description="Helical" evidence="8">
    <location>
        <begin position="377"/>
        <end position="398"/>
    </location>
</feature>
<dbReference type="RefSeq" id="WP_169404616.1">
    <property type="nucleotide sequence ID" value="NZ_JAADJU010000011.1"/>
</dbReference>
<sequence>MIMPLMLDPLPLLTLALAAYVISGILSALLASFGKVSSWLSALGGLIASAATFCAALSVLLGGALLSARLPGINYPVELSQLNALLLVAISLPALFGSIYSLAWLQSATVKNRRQIALLSAFFLAAMTLVVLADNSIALLLALEVAALCAYFMIIQPGCQKSRRAGLNQFLFGRAGTLLLVIAFALLYHATGSTHFSVARASVLSPLLASGVFVLAFLGFAMLAGVIPLHGWVPQAHSSAPAHISALFSSGLMKLGVLGIVKIGLDLLGVPPLWWGIVVLLLAVLTAFVGGLYALMEHDIKRLLAYHSLENIGIILLGIGGAMVGSALHQPTLAMLALMGGLFHLFNHGLFKSALFLGAGEIEQQLGIKDIEKMGGLARIMPCTAVAMLIALMSMSALPPLNGFVSEWFIYQSLFNLSGQGLFITRLLGPLLAVGLAITGALAVMCVAKVFGVSFLGKARSPLAEQATRAPRLMTFSTAMLALLCLLSGIASPWLLPVLARICAAFLNAPQMDIAAQASLYPGAGSKTWVSPPLMALLLLSLPLLPLLISVCLRAGRLPNRTRGEAWSCGYGYSSEMAVTASGFAQPLRVMFAPIYRLRKIFMPDGLVSLIHRDCLAAFCRRLAIVELAILLVVAIA</sequence>
<dbReference type="GO" id="GO:0005886">
    <property type="term" value="C:plasma membrane"/>
    <property type="evidence" value="ECO:0007669"/>
    <property type="project" value="UniProtKB-SubCell"/>
</dbReference>
<keyword evidence="5" id="KW-0560">Oxidoreductase</keyword>
<name>A0A848MPG0_9GAMM</name>
<dbReference type="PANTHER" id="PTHR42682:SF3">
    <property type="entry name" value="FORMATE HYDROGENLYASE SUBUNIT 3-RELATED"/>
    <property type="match status" value="1"/>
</dbReference>
<organism evidence="10 11">
    <name type="scientific">Rouxiella aceris</name>
    <dbReference type="NCBI Taxonomy" id="2703884"/>
    <lineage>
        <taxon>Bacteria</taxon>
        <taxon>Pseudomonadati</taxon>
        <taxon>Pseudomonadota</taxon>
        <taxon>Gammaproteobacteria</taxon>
        <taxon>Enterobacterales</taxon>
        <taxon>Yersiniaceae</taxon>
        <taxon>Rouxiella</taxon>
    </lineage>
</organism>
<keyword evidence="6 8" id="KW-0472">Membrane</keyword>
<keyword evidence="2" id="KW-1003">Cell membrane</keyword>
<keyword evidence="3 7" id="KW-0812">Transmembrane</keyword>
<dbReference type="Proteomes" id="UP000585363">
    <property type="component" value="Unassembled WGS sequence"/>
</dbReference>
<evidence type="ECO:0000259" key="9">
    <source>
        <dbReference type="Pfam" id="PF00361"/>
    </source>
</evidence>
<feature type="transmembrane region" description="Helical" evidence="8">
    <location>
        <begin position="12"/>
        <end position="33"/>
    </location>
</feature>